<comment type="caution">
    <text evidence="1">The sequence shown here is derived from an EMBL/GenBank/DDBJ whole genome shotgun (WGS) entry which is preliminary data.</text>
</comment>
<keyword evidence="2" id="KW-1185">Reference proteome</keyword>
<dbReference type="Proteomes" id="UP000299102">
    <property type="component" value="Unassembled WGS sequence"/>
</dbReference>
<dbReference type="EMBL" id="BGZK01001641">
    <property type="protein sequence ID" value="GBP83810.1"/>
    <property type="molecule type" value="Genomic_DNA"/>
</dbReference>
<name>A0A4C1Z7Z6_EUMVA</name>
<accession>A0A4C1Z7Z6</accession>
<gene>
    <name evidence="1" type="ORF">EVAR_56993_1</name>
</gene>
<evidence type="ECO:0000313" key="1">
    <source>
        <dbReference type="EMBL" id="GBP83810.1"/>
    </source>
</evidence>
<sequence length="84" mass="9380">MKMTSTQTENICMFILYGDAVIPFAAREPSGSKSQRTNVLISIFHARYRRRDAGSHLKLTQTTAPKRRSWRESAGVGGTTFCLA</sequence>
<protein>
    <submittedName>
        <fullName evidence="1">Uncharacterized protein</fullName>
    </submittedName>
</protein>
<dbReference type="AlphaFoldDB" id="A0A4C1Z7Z6"/>
<organism evidence="1 2">
    <name type="scientific">Eumeta variegata</name>
    <name type="common">Bagworm moth</name>
    <name type="synonym">Eumeta japonica</name>
    <dbReference type="NCBI Taxonomy" id="151549"/>
    <lineage>
        <taxon>Eukaryota</taxon>
        <taxon>Metazoa</taxon>
        <taxon>Ecdysozoa</taxon>
        <taxon>Arthropoda</taxon>
        <taxon>Hexapoda</taxon>
        <taxon>Insecta</taxon>
        <taxon>Pterygota</taxon>
        <taxon>Neoptera</taxon>
        <taxon>Endopterygota</taxon>
        <taxon>Lepidoptera</taxon>
        <taxon>Glossata</taxon>
        <taxon>Ditrysia</taxon>
        <taxon>Tineoidea</taxon>
        <taxon>Psychidae</taxon>
        <taxon>Oiketicinae</taxon>
        <taxon>Eumeta</taxon>
    </lineage>
</organism>
<proteinExistence type="predicted"/>
<reference evidence="1 2" key="1">
    <citation type="journal article" date="2019" name="Commun. Biol.">
        <title>The bagworm genome reveals a unique fibroin gene that provides high tensile strength.</title>
        <authorList>
            <person name="Kono N."/>
            <person name="Nakamura H."/>
            <person name="Ohtoshi R."/>
            <person name="Tomita M."/>
            <person name="Numata K."/>
            <person name="Arakawa K."/>
        </authorList>
    </citation>
    <scope>NUCLEOTIDE SEQUENCE [LARGE SCALE GENOMIC DNA]</scope>
</reference>
<evidence type="ECO:0000313" key="2">
    <source>
        <dbReference type="Proteomes" id="UP000299102"/>
    </source>
</evidence>